<dbReference type="InterPro" id="IPR024294">
    <property type="entry name" value="DUF3810"/>
</dbReference>
<protein>
    <recommendedName>
        <fullName evidence="4">DUF3810 domain-containing protein</fullName>
    </recommendedName>
</protein>
<dbReference type="AlphaFoldDB" id="A0A1S9PGY4"/>
<evidence type="ECO:0000256" key="1">
    <source>
        <dbReference type="SAM" id="Phobius"/>
    </source>
</evidence>
<evidence type="ECO:0000313" key="3">
    <source>
        <dbReference type="Proteomes" id="UP000189739"/>
    </source>
</evidence>
<evidence type="ECO:0008006" key="4">
    <source>
        <dbReference type="Google" id="ProtNLM"/>
    </source>
</evidence>
<keyword evidence="3" id="KW-1185">Reference proteome</keyword>
<evidence type="ECO:0000313" key="2">
    <source>
        <dbReference type="EMBL" id="OOQ60201.1"/>
    </source>
</evidence>
<gene>
    <name evidence="2" type="ORF">BC343_25940</name>
</gene>
<feature type="transmembrane region" description="Helical" evidence="1">
    <location>
        <begin position="85"/>
        <end position="105"/>
    </location>
</feature>
<comment type="caution">
    <text evidence="2">The sequence shown here is derived from an EMBL/GenBank/DDBJ whole genome shotgun (WGS) entry which is preliminary data.</text>
</comment>
<keyword evidence="1" id="KW-1133">Transmembrane helix</keyword>
<sequence>MGIFPKPQVRHYIYQIQMKNYFAGKPILKRLAIIAVLALAIYLLMLFATHPTAVEKYYSQGLYPVLCFVLHPVFNIFPFSVGDVVYIGVVAYLIYAVIRLVKLLFRKKFLQAGLLVTGVVIGVQTALLLFYTLWGLNYFRPSAAERLNLEAPKFTFAQLQTVTAILIDSANATRARVTPADLQQPNDTIYNTAIKAVKQLGTTSPNFKTYSPGIKPSLLTPLLNYIGTSGYYNPFSTEAQLNYQQPVFVRPFVACHEMSHQMGYGAEDEANFVGYLAATASKDRLLRYSAYQLAVREFMFSVYMADSLVNKQLKKRISPQVRADFKQERLYWQKYQNRANVITGIFYDNFLKANNQPQGLDTYNQMVNLVMANTIKQHPRRNWDRIEGLKD</sequence>
<dbReference type="EMBL" id="MBTF01000008">
    <property type="protein sequence ID" value="OOQ60201.1"/>
    <property type="molecule type" value="Genomic_DNA"/>
</dbReference>
<feature type="transmembrane region" description="Helical" evidence="1">
    <location>
        <begin position="112"/>
        <end position="134"/>
    </location>
</feature>
<proteinExistence type="predicted"/>
<dbReference type="Pfam" id="PF12725">
    <property type="entry name" value="DUF3810"/>
    <property type="match status" value="1"/>
</dbReference>
<accession>A0A1S9PGY4</accession>
<name>A0A1S9PGY4_9SPHI</name>
<reference evidence="2 3" key="1">
    <citation type="submission" date="2016-07" db="EMBL/GenBank/DDBJ databases">
        <title>Genomic analysis of zinc-resistant bacterium Mucilaginibacter pedocola TBZ30.</title>
        <authorList>
            <person name="Huang J."/>
            <person name="Tang J."/>
        </authorList>
    </citation>
    <scope>NUCLEOTIDE SEQUENCE [LARGE SCALE GENOMIC DNA]</scope>
    <source>
        <strain evidence="2 3">TBZ30</strain>
    </source>
</reference>
<dbReference type="Proteomes" id="UP000189739">
    <property type="component" value="Unassembled WGS sequence"/>
</dbReference>
<dbReference type="OrthoDB" id="1048788at2"/>
<feature type="transmembrane region" description="Helical" evidence="1">
    <location>
        <begin position="27"/>
        <end position="49"/>
    </location>
</feature>
<organism evidence="2 3">
    <name type="scientific">Mucilaginibacter pedocola</name>
    <dbReference type="NCBI Taxonomy" id="1792845"/>
    <lineage>
        <taxon>Bacteria</taxon>
        <taxon>Pseudomonadati</taxon>
        <taxon>Bacteroidota</taxon>
        <taxon>Sphingobacteriia</taxon>
        <taxon>Sphingobacteriales</taxon>
        <taxon>Sphingobacteriaceae</taxon>
        <taxon>Mucilaginibacter</taxon>
    </lineage>
</organism>
<dbReference type="STRING" id="1792845.BC343_25940"/>
<keyword evidence="1" id="KW-0812">Transmembrane</keyword>
<keyword evidence="1" id="KW-0472">Membrane</keyword>